<sequence length="194" mass="21596">MSRENLLGQLRLVASTLALRSRSFCCHAVRRPPPQPFPSLHGTPSPFERAALGAVLSSLDFLVPLRNSDCFGGLSHGTLRHFPVLAYTIPSSCRRRYPRRHPMLLFPTSPSPAGSLHYAIHILQKMCFPSLSFSYFVPVHDAHAVVLRLNRSAPPMQSADLRPFQSILGLLRDPYIRLPLGITRLRACVAARIP</sequence>
<dbReference type="Proteomes" id="UP001221757">
    <property type="component" value="Unassembled WGS sequence"/>
</dbReference>
<evidence type="ECO:0000313" key="2">
    <source>
        <dbReference type="Proteomes" id="UP001221757"/>
    </source>
</evidence>
<proteinExistence type="predicted"/>
<organism evidence="1 2">
    <name type="scientific">Mycena rosella</name>
    <name type="common">Pink bonnet</name>
    <name type="synonym">Agaricus rosellus</name>
    <dbReference type="NCBI Taxonomy" id="1033263"/>
    <lineage>
        <taxon>Eukaryota</taxon>
        <taxon>Fungi</taxon>
        <taxon>Dikarya</taxon>
        <taxon>Basidiomycota</taxon>
        <taxon>Agaricomycotina</taxon>
        <taxon>Agaricomycetes</taxon>
        <taxon>Agaricomycetidae</taxon>
        <taxon>Agaricales</taxon>
        <taxon>Marasmiineae</taxon>
        <taxon>Mycenaceae</taxon>
        <taxon>Mycena</taxon>
    </lineage>
</organism>
<accession>A0AAD7H314</accession>
<keyword evidence="2" id="KW-1185">Reference proteome</keyword>
<name>A0AAD7H314_MYCRO</name>
<dbReference type="EMBL" id="JARKIE010000001">
    <property type="protein sequence ID" value="KAJ7710934.1"/>
    <property type="molecule type" value="Genomic_DNA"/>
</dbReference>
<evidence type="ECO:0000313" key="1">
    <source>
        <dbReference type="EMBL" id="KAJ7710934.1"/>
    </source>
</evidence>
<dbReference type="AlphaFoldDB" id="A0AAD7H314"/>
<gene>
    <name evidence="1" type="ORF">B0H17DRAFT_1324351</name>
</gene>
<protein>
    <submittedName>
        <fullName evidence="1">Uncharacterized protein</fullName>
    </submittedName>
</protein>
<comment type="caution">
    <text evidence="1">The sequence shown here is derived from an EMBL/GenBank/DDBJ whole genome shotgun (WGS) entry which is preliminary data.</text>
</comment>
<reference evidence="1" key="1">
    <citation type="submission" date="2023-03" db="EMBL/GenBank/DDBJ databases">
        <title>Massive genome expansion in bonnet fungi (Mycena s.s.) driven by repeated elements and novel gene families across ecological guilds.</title>
        <authorList>
            <consortium name="Lawrence Berkeley National Laboratory"/>
            <person name="Harder C.B."/>
            <person name="Miyauchi S."/>
            <person name="Viragh M."/>
            <person name="Kuo A."/>
            <person name="Thoen E."/>
            <person name="Andreopoulos B."/>
            <person name="Lu D."/>
            <person name="Skrede I."/>
            <person name="Drula E."/>
            <person name="Henrissat B."/>
            <person name="Morin E."/>
            <person name="Kohler A."/>
            <person name="Barry K."/>
            <person name="LaButti K."/>
            <person name="Morin E."/>
            <person name="Salamov A."/>
            <person name="Lipzen A."/>
            <person name="Mereny Z."/>
            <person name="Hegedus B."/>
            <person name="Baldrian P."/>
            <person name="Stursova M."/>
            <person name="Weitz H."/>
            <person name="Taylor A."/>
            <person name="Grigoriev I.V."/>
            <person name="Nagy L.G."/>
            <person name="Martin F."/>
            <person name="Kauserud H."/>
        </authorList>
    </citation>
    <scope>NUCLEOTIDE SEQUENCE</scope>
    <source>
        <strain evidence="1">CBHHK067</strain>
    </source>
</reference>